<protein>
    <submittedName>
        <fullName evidence="2">Uncharacterized protein</fullName>
    </submittedName>
</protein>
<evidence type="ECO:0000313" key="2">
    <source>
        <dbReference type="EMBL" id="MFD1315487.1"/>
    </source>
</evidence>
<proteinExistence type="predicted"/>
<feature type="signal peptide" evidence="1">
    <location>
        <begin position="1"/>
        <end position="24"/>
    </location>
</feature>
<evidence type="ECO:0000256" key="1">
    <source>
        <dbReference type="SAM" id="SignalP"/>
    </source>
</evidence>
<evidence type="ECO:0000313" key="3">
    <source>
        <dbReference type="Proteomes" id="UP001597201"/>
    </source>
</evidence>
<keyword evidence="1" id="KW-0732">Signal</keyword>
<comment type="caution">
    <text evidence="2">The sequence shown here is derived from an EMBL/GenBank/DDBJ whole genome shotgun (WGS) entry which is preliminary data.</text>
</comment>
<reference evidence="3" key="1">
    <citation type="journal article" date="2019" name="Int. J. Syst. Evol. Microbiol.">
        <title>The Global Catalogue of Microorganisms (GCM) 10K type strain sequencing project: providing services to taxonomists for standard genome sequencing and annotation.</title>
        <authorList>
            <consortium name="The Broad Institute Genomics Platform"/>
            <consortium name="The Broad Institute Genome Sequencing Center for Infectious Disease"/>
            <person name="Wu L."/>
            <person name="Ma J."/>
        </authorList>
    </citation>
    <scope>NUCLEOTIDE SEQUENCE [LARGE SCALE GENOMIC DNA]</scope>
    <source>
        <strain evidence="3">CCUG 61485</strain>
    </source>
</reference>
<organism evidence="2 3">
    <name type="scientific">Namhaeicola litoreus</name>
    <dbReference type="NCBI Taxonomy" id="1052145"/>
    <lineage>
        <taxon>Bacteria</taxon>
        <taxon>Pseudomonadati</taxon>
        <taxon>Bacteroidota</taxon>
        <taxon>Flavobacteriia</taxon>
        <taxon>Flavobacteriales</taxon>
        <taxon>Flavobacteriaceae</taxon>
        <taxon>Namhaeicola</taxon>
    </lineage>
</organism>
<dbReference type="RefSeq" id="WP_377177714.1">
    <property type="nucleotide sequence ID" value="NZ_JBHTMY010000003.1"/>
</dbReference>
<dbReference type="EMBL" id="JBHTMY010000003">
    <property type="protein sequence ID" value="MFD1315487.1"/>
    <property type="molecule type" value="Genomic_DNA"/>
</dbReference>
<feature type="chain" id="PRO_5046754496" evidence="1">
    <location>
        <begin position="25"/>
        <end position="158"/>
    </location>
</feature>
<gene>
    <name evidence="2" type="ORF">ACFQ39_07650</name>
</gene>
<dbReference type="Proteomes" id="UP001597201">
    <property type="component" value="Unassembled WGS sequence"/>
</dbReference>
<keyword evidence="3" id="KW-1185">Reference proteome</keyword>
<accession>A0ABW3Y391</accession>
<sequence>MYKTKFYVVIAVFMAMLFGQNIQAQTYTEEIDMFQSIFGMEKKELVSDFLQDAANDDFWTLYDEYELKRKSLGKERLQALTNYANNYDSMDLTGYDNTIKEMIRLRSANDKLIDSYYKKIKKKSGSKAAAQFFQIESYILSESRSAILEGIPFIGELN</sequence>
<name>A0ABW3Y391_9FLAO</name>